<name>A0ABR5PBJ9_9LACO</name>
<gene>
    <name evidence="2" type="ORF">FD12_GL000432</name>
</gene>
<evidence type="ECO:0000313" key="2">
    <source>
        <dbReference type="EMBL" id="KRL15960.1"/>
    </source>
</evidence>
<proteinExistence type="predicted"/>
<feature type="compositionally biased region" description="Polar residues" evidence="1">
    <location>
        <begin position="11"/>
        <end position="22"/>
    </location>
</feature>
<reference evidence="2 3" key="1">
    <citation type="journal article" date="2015" name="Genome Announc.">
        <title>Expanding the biotechnology potential of lactobacilli through comparative genomics of 213 strains and associated genera.</title>
        <authorList>
            <person name="Sun Z."/>
            <person name="Harris H.M."/>
            <person name="McCann A."/>
            <person name="Guo C."/>
            <person name="Argimon S."/>
            <person name="Zhang W."/>
            <person name="Yang X."/>
            <person name="Jeffery I.B."/>
            <person name="Cooney J.C."/>
            <person name="Kagawa T.F."/>
            <person name="Liu W."/>
            <person name="Song Y."/>
            <person name="Salvetti E."/>
            <person name="Wrobel A."/>
            <person name="Rasinkangas P."/>
            <person name="Parkhill J."/>
            <person name="Rea M.C."/>
            <person name="O'Sullivan O."/>
            <person name="Ritari J."/>
            <person name="Douillard F.P."/>
            <person name="Paul Ross R."/>
            <person name="Yang R."/>
            <person name="Briner A.E."/>
            <person name="Felis G.E."/>
            <person name="de Vos W.M."/>
            <person name="Barrangou R."/>
            <person name="Klaenhammer T.R."/>
            <person name="Caufield P.W."/>
            <person name="Cui Y."/>
            <person name="Zhang H."/>
            <person name="O'Toole P.W."/>
        </authorList>
    </citation>
    <scope>NUCLEOTIDE SEQUENCE [LARGE SCALE GENOMIC DNA]</scope>
    <source>
        <strain evidence="2 3">DSM 19907</strain>
    </source>
</reference>
<evidence type="ECO:0000256" key="1">
    <source>
        <dbReference type="SAM" id="MobiDB-lite"/>
    </source>
</evidence>
<dbReference type="Proteomes" id="UP000051977">
    <property type="component" value="Unassembled WGS sequence"/>
</dbReference>
<organism evidence="2 3">
    <name type="scientific">Lentilactobacillus rapi DSM 19907 = JCM 15042</name>
    <dbReference type="NCBI Taxonomy" id="1423795"/>
    <lineage>
        <taxon>Bacteria</taxon>
        <taxon>Bacillati</taxon>
        <taxon>Bacillota</taxon>
        <taxon>Bacilli</taxon>
        <taxon>Lactobacillales</taxon>
        <taxon>Lactobacillaceae</taxon>
        <taxon>Lentilactobacillus</taxon>
    </lineage>
</organism>
<sequence>MPSQAVEKTENSSNINSKQPTMNELGPSLVVLLRRKNDIRKPNVTLIKDHPL</sequence>
<feature type="region of interest" description="Disordered" evidence="1">
    <location>
        <begin position="1"/>
        <end position="25"/>
    </location>
</feature>
<protein>
    <submittedName>
        <fullName evidence="2">Uncharacterized protein</fullName>
    </submittedName>
</protein>
<comment type="caution">
    <text evidence="2">The sequence shown here is derived from an EMBL/GenBank/DDBJ whole genome shotgun (WGS) entry which is preliminary data.</text>
</comment>
<accession>A0ABR5PBJ9</accession>
<evidence type="ECO:0000313" key="3">
    <source>
        <dbReference type="Proteomes" id="UP000051977"/>
    </source>
</evidence>
<keyword evidence="3" id="KW-1185">Reference proteome</keyword>
<dbReference type="EMBL" id="AZEI01000076">
    <property type="protein sequence ID" value="KRL15960.1"/>
    <property type="molecule type" value="Genomic_DNA"/>
</dbReference>